<reference evidence="2 3" key="1">
    <citation type="journal article" date="2016" name="Nat. Commun.">
        <title>Thousands of microbial genomes shed light on interconnected biogeochemical processes in an aquifer system.</title>
        <authorList>
            <person name="Anantharaman K."/>
            <person name="Brown C.T."/>
            <person name="Hug L.A."/>
            <person name="Sharon I."/>
            <person name="Castelle C.J."/>
            <person name="Probst A.J."/>
            <person name="Thomas B.C."/>
            <person name="Singh A."/>
            <person name="Wilkins M.J."/>
            <person name="Karaoz U."/>
            <person name="Brodie E.L."/>
            <person name="Williams K.H."/>
            <person name="Hubbard S.S."/>
            <person name="Banfield J.F."/>
        </authorList>
    </citation>
    <scope>NUCLEOTIDE SEQUENCE [LARGE SCALE GENOMIC DNA]</scope>
</reference>
<comment type="caution">
    <text evidence="2">The sequence shown here is derived from an EMBL/GenBank/DDBJ whole genome shotgun (WGS) entry which is preliminary data.</text>
</comment>
<dbReference type="AlphaFoldDB" id="A0A1G1YXA2"/>
<feature type="transmembrane region" description="Helical" evidence="1">
    <location>
        <begin position="38"/>
        <end position="55"/>
    </location>
</feature>
<evidence type="ECO:0000313" key="2">
    <source>
        <dbReference type="EMBL" id="OGY56978.1"/>
    </source>
</evidence>
<protein>
    <submittedName>
        <fullName evidence="2">Uncharacterized protein</fullName>
    </submittedName>
</protein>
<feature type="transmembrane region" description="Helical" evidence="1">
    <location>
        <begin position="7"/>
        <end position="26"/>
    </location>
</feature>
<gene>
    <name evidence="2" type="ORF">A2119_01170</name>
</gene>
<evidence type="ECO:0000256" key="1">
    <source>
        <dbReference type="SAM" id="Phobius"/>
    </source>
</evidence>
<dbReference type="EMBL" id="MHIS01000002">
    <property type="protein sequence ID" value="OGY56978.1"/>
    <property type="molecule type" value="Genomic_DNA"/>
</dbReference>
<organism evidence="2 3">
    <name type="scientific">Candidatus Colwellbacteria bacterium GWA2_46_10</name>
    <dbReference type="NCBI Taxonomy" id="1797684"/>
    <lineage>
        <taxon>Bacteria</taxon>
        <taxon>Candidatus Colwelliibacteriota</taxon>
    </lineage>
</organism>
<name>A0A1G1YXA2_9BACT</name>
<keyword evidence="1" id="KW-1133">Transmembrane helix</keyword>
<keyword evidence="1" id="KW-0812">Transmembrane</keyword>
<evidence type="ECO:0000313" key="3">
    <source>
        <dbReference type="Proteomes" id="UP000178179"/>
    </source>
</evidence>
<accession>A0A1G1YXA2</accession>
<sequence>MKQKEYIIFSGVIFGLVAVLHLLRLVYAMPVTIGEWEIPVWASAVGVIVAGFLTWKAKQLSR</sequence>
<dbReference type="Proteomes" id="UP000178179">
    <property type="component" value="Unassembled WGS sequence"/>
</dbReference>
<proteinExistence type="predicted"/>
<keyword evidence="1" id="KW-0472">Membrane</keyword>